<evidence type="ECO:0000313" key="1">
    <source>
        <dbReference type="EMBL" id="EJW91914.1"/>
    </source>
</evidence>
<proteinExistence type="predicted"/>
<organism evidence="1">
    <name type="scientific">gut metagenome</name>
    <dbReference type="NCBI Taxonomy" id="749906"/>
    <lineage>
        <taxon>unclassified sequences</taxon>
        <taxon>metagenomes</taxon>
        <taxon>organismal metagenomes</taxon>
    </lineage>
</organism>
<protein>
    <submittedName>
        <fullName evidence="1">Uncharacterized protein</fullName>
    </submittedName>
</protein>
<gene>
    <name evidence="1" type="ORF">EVA_19980</name>
</gene>
<dbReference type="AlphaFoldDB" id="J9FX15"/>
<accession>J9FX15</accession>
<name>J9FX15_9ZZZZ</name>
<comment type="caution">
    <text evidence="1">The sequence shown here is derived from an EMBL/GenBank/DDBJ whole genome shotgun (WGS) entry which is preliminary data.</text>
</comment>
<reference evidence="1" key="1">
    <citation type="journal article" date="2012" name="PLoS ONE">
        <title>Gene sets for utilization of primary and secondary nutrition supplies in the distal gut of endangered iberian lynx.</title>
        <authorList>
            <person name="Alcaide M."/>
            <person name="Messina E."/>
            <person name="Richter M."/>
            <person name="Bargiela R."/>
            <person name="Peplies J."/>
            <person name="Huws S.A."/>
            <person name="Newbold C.J."/>
            <person name="Golyshin P.N."/>
            <person name="Simon M.A."/>
            <person name="Lopez G."/>
            <person name="Yakimov M.M."/>
            <person name="Ferrer M."/>
        </authorList>
    </citation>
    <scope>NUCLEOTIDE SEQUENCE</scope>
</reference>
<dbReference type="EMBL" id="AMCI01007865">
    <property type="protein sequence ID" value="EJW91914.1"/>
    <property type="molecule type" value="Genomic_DNA"/>
</dbReference>
<sequence>MLLHCAQSGSTKPTESEYAVTLLNSTGVHHSKSEHAVTVLMNLLS</sequence>